<dbReference type="AlphaFoldDB" id="A0A380FFZ4"/>
<evidence type="ECO:0000259" key="3">
    <source>
        <dbReference type="PROSITE" id="PS51192"/>
    </source>
</evidence>
<evidence type="ECO:0000256" key="2">
    <source>
        <dbReference type="ARBA" id="ARBA00023125"/>
    </source>
</evidence>
<proteinExistence type="predicted"/>
<dbReference type="SMART" id="SM00487">
    <property type="entry name" value="DEXDc"/>
    <property type="match status" value="1"/>
</dbReference>
<keyword evidence="2" id="KW-0238">DNA-binding</keyword>
<dbReference type="CDD" id="cd17920">
    <property type="entry name" value="DEXHc_RecQ"/>
    <property type="match status" value="1"/>
</dbReference>
<dbReference type="PANTHER" id="PTHR13710:SF84">
    <property type="entry name" value="ATP-DEPENDENT DNA HELICASE RECS-RELATED"/>
    <property type="match status" value="1"/>
</dbReference>
<dbReference type="PROSITE" id="PS51192">
    <property type="entry name" value="HELICASE_ATP_BIND_1"/>
    <property type="match status" value="1"/>
</dbReference>
<feature type="domain" description="Helicase ATP-binding" evidence="3">
    <location>
        <begin position="23"/>
        <end position="166"/>
    </location>
</feature>
<organism evidence="4 5">
    <name type="scientific">Staphylococcus gallinarum</name>
    <dbReference type="NCBI Taxonomy" id="1293"/>
    <lineage>
        <taxon>Bacteria</taxon>
        <taxon>Bacillati</taxon>
        <taxon>Bacillota</taxon>
        <taxon>Bacilli</taxon>
        <taxon>Bacillales</taxon>
        <taxon>Staphylococcaceae</taxon>
        <taxon>Staphylococcus</taxon>
    </lineage>
</organism>
<dbReference type="GO" id="GO:0043590">
    <property type="term" value="C:bacterial nucleoid"/>
    <property type="evidence" value="ECO:0007669"/>
    <property type="project" value="TreeGrafter"/>
</dbReference>
<dbReference type="GO" id="GO:0006281">
    <property type="term" value="P:DNA repair"/>
    <property type="evidence" value="ECO:0007669"/>
    <property type="project" value="TreeGrafter"/>
</dbReference>
<evidence type="ECO:0000256" key="1">
    <source>
        <dbReference type="ARBA" id="ARBA00022801"/>
    </source>
</evidence>
<keyword evidence="4" id="KW-0067">ATP-binding</keyword>
<keyword evidence="1 4" id="KW-0378">Hydrolase</keyword>
<dbReference type="Gene3D" id="3.40.50.300">
    <property type="entry name" value="P-loop containing nucleotide triphosphate hydrolases"/>
    <property type="match status" value="1"/>
</dbReference>
<name>A0A380FFZ4_STAGA</name>
<dbReference type="PROSITE" id="PS00690">
    <property type="entry name" value="DEAH_ATP_HELICASE"/>
    <property type="match status" value="1"/>
</dbReference>
<dbReference type="GO" id="GO:0003677">
    <property type="term" value="F:DNA binding"/>
    <property type="evidence" value="ECO:0007669"/>
    <property type="project" value="UniProtKB-KW"/>
</dbReference>
<dbReference type="GO" id="GO:0006310">
    <property type="term" value="P:DNA recombination"/>
    <property type="evidence" value="ECO:0007669"/>
    <property type="project" value="TreeGrafter"/>
</dbReference>
<dbReference type="GO" id="GO:0005737">
    <property type="term" value="C:cytoplasm"/>
    <property type="evidence" value="ECO:0007669"/>
    <property type="project" value="TreeGrafter"/>
</dbReference>
<gene>
    <name evidence="4" type="primary">recQ_6</name>
    <name evidence="4" type="ORF">NCTC12195_02592</name>
</gene>
<dbReference type="GO" id="GO:0030894">
    <property type="term" value="C:replisome"/>
    <property type="evidence" value="ECO:0007669"/>
    <property type="project" value="TreeGrafter"/>
</dbReference>
<dbReference type="GO" id="GO:0016787">
    <property type="term" value="F:hydrolase activity"/>
    <property type="evidence" value="ECO:0007669"/>
    <property type="project" value="UniProtKB-KW"/>
</dbReference>
<keyword evidence="4" id="KW-0347">Helicase</keyword>
<reference evidence="4 5" key="1">
    <citation type="submission" date="2018-06" db="EMBL/GenBank/DDBJ databases">
        <authorList>
            <consortium name="Pathogen Informatics"/>
            <person name="Doyle S."/>
        </authorList>
    </citation>
    <scope>NUCLEOTIDE SEQUENCE [LARGE SCALE GENOMIC DNA]</scope>
    <source>
        <strain evidence="4 5">NCTC12195</strain>
    </source>
</reference>
<dbReference type="InterPro" id="IPR011545">
    <property type="entry name" value="DEAD/DEAH_box_helicase_dom"/>
</dbReference>
<dbReference type="EMBL" id="UHDK01000001">
    <property type="protein sequence ID" value="SUM33137.1"/>
    <property type="molecule type" value="Genomic_DNA"/>
</dbReference>
<evidence type="ECO:0000313" key="4">
    <source>
        <dbReference type="EMBL" id="SUM33137.1"/>
    </source>
</evidence>
<keyword evidence="4" id="KW-0547">Nucleotide-binding</keyword>
<accession>A0A380FFZ4</accession>
<dbReference type="EC" id="3.6.4.12" evidence="4"/>
<dbReference type="InterPro" id="IPR014001">
    <property type="entry name" value="Helicase_ATP-bd"/>
</dbReference>
<dbReference type="SUPFAM" id="SSF52540">
    <property type="entry name" value="P-loop containing nucleoside triphosphate hydrolases"/>
    <property type="match status" value="1"/>
</dbReference>
<dbReference type="InterPro" id="IPR002464">
    <property type="entry name" value="DNA/RNA_helicase_DEAH_CS"/>
</dbReference>
<dbReference type="Proteomes" id="UP000255277">
    <property type="component" value="Unassembled WGS sequence"/>
</dbReference>
<evidence type="ECO:0000313" key="5">
    <source>
        <dbReference type="Proteomes" id="UP000255277"/>
    </source>
</evidence>
<protein>
    <submittedName>
        <fullName evidence="4">ATP-dependent DNA helicase</fullName>
        <ecNumber evidence="4">3.6.4.12</ecNumber>
    </submittedName>
</protein>
<dbReference type="GO" id="GO:0005524">
    <property type="term" value="F:ATP binding"/>
    <property type="evidence" value="ECO:0007669"/>
    <property type="project" value="InterPro"/>
</dbReference>
<dbReference type="PANTHER" id="PTHR13710">
    <property type="entry name" value="DNA HELICASE RECQ FAMILY MEMBER"/>
    <property type="match status" value="1"/>
</dbReference>
<dbReference type="GO" id="GO:0043138">
    <property type="term" value="F:3'-5' DNA helicase activity"/>
    <property type="evidence" value="ECO:0007669"/>
    <property type="project" value="TreeGrafter"/>
</dbReference>
<sequence>MLIDELKHWFGFETFKPGQEAIIKSVLNQQDTLGILPTGSGKSLCYQLPTYIKQQPTLIISPLISLMDDQVMQLKAHGEHKVSCIHSGMDEDERSANIKNLKQSRFIFLSPEFILQPHNFKLIKHINFGLIVLDEAHCLSEWGYDFRPHYALIGKNHSNNLLTFLY</sequence>
<dbReference type="InterPro" id="IPR027417">
    <property type="entry name" value="P-loop_NTPase"/>
</dbReference>
<dbReference type="GO" id="GO:0009378">
    <property type="term" value="F:four-way junction helicase activity"/>
    <property type="evidence" value="ECO:0007669"/>
    <property type="project" value="TreeGrafter"/>
</dbReference>
<dbReference type="Pfam" id="PF00270">
    <property type="entry name" value="DEAD"/>
    <property type="match status" value="1"/>
</dbReference>